<dbReference type="RefSeq" id="WP_301589901.1">
    <property type="nucleotide sequence ID" value="NZ_JAPFQI010000006.1"/>
</dbReference>
<name>A0ABT3NUW4_9PROT</name>
<reference evidence="1 2" key="1">
    <citation type="submission" date="2022-10" db="EMBL/GenBank/DDBJ databases">
        <title>Roseococcus glaciei nov., sp. nov., isolated from glacier.</title>
        <authorList>
            <person name="Liu Q."/>
            <person name="Xin Y.-H."/>
        </authorList>
    </citation>
    <scope>NUCLEOTIDE SEQUENCE [LARGE SCALE GENOMIC DNA]</scope>
    <source>
        <strain evidence="1 2">MDT2-1-1</strain>
    </source>
</reference>
<comment type="caution">
    <text evidence="1">The sequence shown here is derived from an EMBL/GenBank/DDBJ whole genome shotgun (WGS) entry which is preliminary data.</text>
</comment>
<proteinExistence type="predicted"/>
<accession>A0ABT3NUW4</accession>
<evidence type="ECO:0000313" key="2">
    <source>
        <dbReference type="Proteomes" id="UP001526430"/>
    </source>
</evidence>
<dbReference type="EMBL" id="JAPFQI010000006">
    <property type="protein sequence ID" value="MCW8085939.1"/>
    <property type="molecule type" value="Genomic_DNA"/>
</dbReference>
<evidence type="ECO:0000313" key="1">
    <source>
        <dbReference type="EMBL" id="MCW8085939.1"/>
    </source>
</evidence>
<protein>
    <recommendedName>
        <fullName evidence="3">DUF484 family protein</fullName>
    </recommendedName>
</protein>
<organism evidence="1 2">
    <name type="scientific">Sabulicella glaciei</name>
    <dbReference type="NCBI Taxonomy" id="2984948"/>
    <lineage>
        <taxon>Bacteria</taxon>
        <taxon>Pseudomonadati</taxon>
        <taxon>Pseudomonadota</taxon>
        <taxon>Alphaproteobacteria</taxon>
        <taxon>Acetobacterales</taxon>
        <taxon>Acetobacteraceae</taxon>
        <taxon>Sabulicella</taxon>
    </lineage>
</organism>
<keyword evidence="2" id="KW-1185">Reference proteome</keyword>
<dbReference type="Proteomes" id="UP001526430">
    <property type="component" value="Unassembled WGS sequence"/>
</dbReference>
<gene>
    <name evidence="1" type="ORF">OF850_09900</name>
</gene>
<evidence type="ECO:0008006" key="3">
    <source>
        <dbReference type="Google" id="ProtNLM"/>
    </source>
</evidence>
<sequence>MTPEGVEAWLRANPDFLARRPALYGALQPPRRWHGPVLADHMEAMIEQSRRETARVLEAGRARQSLGARVGEAVLALLRAADALECAAEEWPALLALESVRVLAEAPPRRHLAALHPGEAARLLPHSRPVIRPATGCTTLHGEAAPVVAREALIPAGPGRLLVLGAREAVLLPAHPQPLSFLGRALAARLPA</sequence>